<dbReference type="InterPro" id="IPR022519">
    <property type="entry name" value="Gloeo/Verruco_rpt"/>
</dbReference>
<protein>
    <submittedName>
        <fullName evidence="2">Uncharacterized protein</fullName>
    </submittedName>
</protein>
<reference evidence="2" key="1">
    <citation type="journal article" date="2024" name="Antonie Van Leeuwenhoek">
        <title>Bradyrhizobium ontarionense sp. nov., a novel bacterial symbiont isolated from Aeschynomene indica (Indian jointvetch), harbours photosynthesis, nitrogen fixation and nitrous oxide (N2O) reductase genes.</title>
        <authorList>
            <person name="Bromfield E.S.P."/>
            <person name="Cloutier S."/>
        </authorList>
    </citation>
    <scope>NUCLEOTIDE SEQUENCE</scope>
    <source>
        <strain evidence="2">A19</strain>
    </source>
</reference>
<evidence type="ECO:0000256" key="1">
    <source>
        <dbReference type="SAM" id="MobiDB-lite"/>
    </source>
</evidence>
<dbReference type="Gene3D" id="2.130.10.10">
    <property type="entry name" value="YVTN repeat-like/Quinoprotein amine dehydrogenase"/>
    <property type="match status" value="1"/>
</dbReference>
<sequence length="249" mass="24657">MLYGITALGGGAGCGGGGCGTVFKFAPGSNRAIVVYSFAGQSDGQPPVAGLVRVGDNLFGTTAGGGASGRGTVFAINLATGAERVLHAFAGSDGAQPLSALTYVRGRLYGTTFAGGASDNGTVFSIDPASGALSVLHFFGGDDGANPAAALVEVKGQLYGSTRGGGAGDFGTLFRINPSTGNFQMVYQFSGGLDGANPAAALVNCDGILFGTTAHGGSSVDGGTVFRFQPPKPVLSRRHGPAAERQRAG</sequence>
<proteinExistence type="predicted"/>
<organism evidence="2 3">
    <name type="scientific">Bradyrhizobium ontarionense</name>
    <dbReference type="NCBI Taxonomy" id="2898149"/>
    <lineage>
        <taxon>Bacteria</taxon>
        <taxon>Pseudomonadati</taxon>
        <taxon>Pseudomonadota</taxon>
        <taxon>Alphaproteobacteria</taxon>
        <taxon>Hyphomicrobiales</taxon>
        <taxon>Nitrobacteraceae</taxon>
        <taxon>Bradyrhizobium</taxon>
    </lineage>
</organism>
<gene>
    <name evidence="2" type="ORF">LQG66_25955</name>
</gene>
<dbReference type="NCBIfam" id="TIGR03803">
    <property type="entry name" value="Gloeo_Verruco"/>
    <property type="match status" value="4"/>
</dbReference>
<dbReference type="SUPFAM" id="SSF63825">
    <property type="entry name" value="YWTD domain"/>
    <property type="match status" value="1"/>
</dbReference>
<evidence type="ECO:0000313" key="3">
    <source>
        <dbReference type="Proteomes" id="UP001431010"/>
    </source>
</evidence>
<keyword evidence="3" id="KW-1185">Reference proteome</keyword>
<dbReference type="InterPro" id="IPR015943">
    <property type="entry name" value="WD40/YVTN_repeat-like_dom_sf"/>
</dbReference>
<accession>A0ABY3R5V3</accession>
<dbReference type="EMBL" id="CP088156">
    <property type="protein sequence ID" value="UFZ02695.1"/>
    <property type="molecule type" value="Genomic_DNA"/>
</dbReference>
<dbReference type="RefSeq" id="WP_231318481.1">
    <property type="nucleotide sequence ID" value="NZ_CP088156.1"/>
</dbReference>
<dbReference type="Proteomes" id="UP001431010">
    <property type="component" value="Chromosome"/>
</dbReference>
<feature type="region of interest" description="Disordered" evidence="1">
    <location>
        <begin position="230"/>
        <end position="249"/>
    </location>
</feature>
<name>A0ABY3R5V3_9BRAD</name>
<evidence type="ECO:0000313" key="2">
    <source>
        <dbReference type="EMBL" id="UFZ02695.1"/>
    </source>
</evidence>